<feature type="transmembrane region" description="Helical" evidence="1">
    <location>
        <begin position="23"/>
        <end position="48"/>
    </location>
</feature>
<name>A0ABP9J0V9_9MICO</name>
<accession>A0ABP9J0V9</accession>
<protein>
    <recommendedName>
        <fullName evidence="4">Major facilitator superfamily (MFS) profile domain-containing protein</fullName>
    </recommendedName>
</protein>
<keyword evidence="1" id="KW-1133">Transmembrane helix</keyword>
<evidence type="ECO:0008006" key="4">
    <source>
        <dbReference type="Google" id="ProtNLM"/>
    </source>
</evidence>
<dbReference type="Proteomes" id="UP001500427">
    <property type="component" value="Unassembled WGS sequence"/>
</dbReference>
<feature type="transmembrane region" description="Helical" evidence="1">
    <location>
        <begin position="55"/>
        <end position="73"/>
    </location>
</feature>
<comment type="caution">
    <text evidence="2">The sequence shown here is derived from an EMBL/GenBank/DDBJ whole genome shotgun (WGS) entry which is preliminary data.</text>
</comment>
<gene>
    <name evidence="2" type="ORF">GCM10023258_03090</name>
</gene>
<keyword evidence="1" id="KW-0472">Membrane</keyword>
<proteinExistence type="predicted"/>
<keyword evidence="1" id="KW-0812">Transmembrane</keyword>
<organism evidence="2 3">
    <name type="scientific">Terrabacter aeriphilus</name>
    <dbReference type="NCBI Taxonomy" id="515662"/>
    <lineage>
        <taxon>Bacteria</taxon>
        <taxon>Bacillati</taxon>
        <taxon>Actinomycetota</taxon>
        <taxon>Actinomycetes</taxon>
        <taxon>Micrococcales</taxon>
        <taxon>Intrasporangiaceae</taxon>
        <taxon>Terrabacter</taxon>
    </lineage>
</organism>
<keyword evidence="3" id="KW-1185">Reference proteome</keyword>
<evidence type="ECO:0000313" key="2">
    <source>
        <dbReference type="EMBL" id="GAA5017024.1"/>
    </source>
</evidence>
<evidence type="ECO:0000313" key="3">
    <source>
        <dbReference type="Proteomes" id="UP001500427"/>
    </source>
</evidence>
<evidence type="ECO:0000256" key="1">
    <source>
        <dbReference type="SAM" id="Phobius"/>
    </source>
</evidence>
<reference evidence="3" key="1">
    <citation type="journal article" date="2019" name="Int. J. Syst. Evol. Microbiol.">
        <title>The Global Catalogue of Microorganisms (GCM) 10K type strain sequencing project: providing services to taxonomists for standard genome sequencing and annotation.</title>
        <authorList>
            <consortium name="The Broad Institute Genomics Platform"/>
            <consortium name="The Broad Institute Genome Sequencing Center for Infectious Disease"/>
            <person name="Wu L."/>
            <person name="Ma J."/>
        </authorList>
    </citation>
    <scope>NUCLEOTIDE SEQUENCE [LARGE SCALE GENOMIC DNA]</scope>
    <source>
        <strain evidence="3">JCM 17687</strain>
    </source>
</reference>
<sequence length="81" mass="8088">MPAYGGGGPRYGDGMAAQVTPPFWVKVIATFTGCASIGALAGMLVGALTRDVGRGFAVGVGAGILVALALVVLQPDRIRGE</sequence>
<dbReference type="EMBL" id="BAABIW010000002">
    <property type="protein sequence ID" value="GAA5017024.1"/>
    <property type="molecule type" value="Genomic_DNA"/>
</dbReference>